<keyword evidence="3" id="KW-1185">Reference proteome</keyword>
<organism evidence="2 3">
    <name type="scientific">Vibrio astriarenae</name>
    <dbReference type="NCBI Taxonomy" id="1481923"/>
    <lineage>
        <taxon>Bacteria</taxon>
        <taxon>Pseudomonadati</taxon>
        <taxon>Pseudomonadota</taxon>
        <taxon>Gammaproteobacteria</taxon>
        <taxon>Vibrionales</taxon>
        <taxon>Vibrionaceae</taxon>
        <taxon>Vibrio</taxon>
    </lineage>
</organism>
<sequence>MNFNQKSTWRGLALIGSAVALLSGNGHLFSAELTETGVNLGGVIGSAAAVVVPIGVGLWETLRDEFKTG</sequence>
<dbReference type="Proteomes" id="UP000464262">
    <property type="component" value="Chromosome 1"/>
</dbReference>
<keyword evidence="1" id="KW-1133">Transmembrane helix</keyword>
<feature type="transmembrane region" description="Helical" evidence="1">
    <location>
        <begin position="40"/>
        <end position="59"/>
    </location>
</feature>
<dbReference type="AlphaFoldDB" id="A0A7Z2T5C7"/>
<protein>
    <submittedName>
        <fullName evidence="2">Uncharacterized protein</fullName>
    </submittedName>
</protein>
<proteinExistence type="predicted"/>
<evidence type="ECO:0000256" key="1">
    <source>
        <dbReference type="SAM" id="Phobius"/>
    </source>
</evidence>
<gene>
    <name evidence="2" type="ORF">GT360_07320</name>
</gene>
<evidence type="ECO:0000313" key="3">
    <source>
        <dbReference type="Proteomes" id="UP000464262"/>
    </source>
</evidence>
<reference evidence="2 3" key="1">
    <citation type="submission" date="2020-01" db="EMBL/GenBank/DDBJ databases">
        <title>Whole genome and functional gene identification of agarase of Vibrio HN897.</title>
        <authorList>
            <person name="Liu Y."/>
            <person name="Zhao Z."/>
        </authorList>
    </citation>
    <scope>NUCLEOTIDE SEQUENCE [LARGE SCALE GENOMIC DNA]</scope>
    <source>
        <strain evidence="2 3">HN897</strain>
    </source>
</reference>
<keyword evidence="1" id="KW-0472">Membrane</keyword>
<dbReference type="EMBL" id="CP047475">
    <property type="protein sequence ID" value="QIA64704.1"/>
    <property type="molecule type" value="Genomic_DNA"/>
</dbReference>
<keyword evidence="1" id="KW-0812">Transmembrane</keyword>
<dbReference type="KEGG" id="vas:GT360_07320"/>
<evidence type="ECO:0000313" key="2">
    <source>
        <dbReference type="EMBL" id="QIA64704.1"/>
    </source>
</evidence>
<accession>A0A7Z2T5C7</accession>
<name>A0A7Z2T5C7_9VIBR</name>